<dbReference type="InterPro" id="IPR001992">
    <property type="entry name" value="T2SS_GspF/T4SS_PilC_CS"/>
</dbReference>
<keyword evidence="6" id="KW-0997">Cell inner membrane</keyword>
<dbReference type="GO" id="GO:0015628">
    <property type="term" value="P:protein secretion by the type II secretion system"/>
    <property type="evidence" value="ECO:0007669"/>
    <property type="project" value="TreeGrafter"/>
</dbReference>
<dbReference type="PANTHER" id="PTHR30012:SF0">
    <property type="entry name" value="TYPE II SECRETION SYSTEM PROTEIN F-RELATED"/>
    <property type="match status" value="1"/>
</dbReference>
<dbReference type="PRINTS" id="PR00812">
    <property type="entry name" value="BCTERIALGSPF"/>
</dbReference>
<evidence type="ECO:0000256" key="11">
    <source>
        <dbReference type="RuleBase" id="RU003923"/>
    </source>
</evidence>
<evidence type="ECO:0000256" key="12">
    <source>
        <dbReference type="SAM" id="Phobius"/>
    </source>
</evidence>
<evidence type="ECO:0000256" key="3">
    <source>
        <dbReference type="ARBA" id="ARBA00005745"/>
    </source>
</evidence>
<evidence type="ECO:0000256" key="7">
    <source>
        <dbReference type="ARBA" id="ARBA00022692"/>
    </source>
</evidence>
<comment type="function">
    <text evidence="1">Component of the type II secretion system inner membrane complex required for the energy-dependent secretion of extracellular factors such as proteases and toxins from the periplasm.</text>
</comment>
<name>A0A7C3QVI8_9BACT</name>
<keyword evidence="5" id="KW-1003">Cell membrane</keyword>
<evidence type="ECO:0000256" key="6">
    <source>
        <dbReference type="ARBA" id="ARBA00022519"/>
    </source>
</evidence>
<feature type="transmembrane region" description="Helical" evidence="12">
    <location>
        <begin position="168"/>
        <end position="190"/>
    </location>
</feature>
<dbReference type="InterPro" id="IPR003004">
    <property type="entry name" value="GspF/PilC"/>
</dbReference>
<dbReference type="Pfam" id="PF00482">
    <property type="entry name" value="T2SSF"/>
    <property type="match status" value="2"/>
</dbReference>
<dbReference type="InterPro" id="IPR042094">
    <property type="entry name" value="T2SS_GspF_sf"/>
</dbReference>
<keyword evidence="4 11" id="KW-0813">Transport</keyword>
<dbReference type="PANTHER" id="PTHR30012">
    <property type="entry name" value="GENERAL SECRETION PATHWAY PROTEIN"/>
    <property type="match status" value="1"/>
</dbReference>
<keyword evidence="7 11" id="KW-0812">Transmembrane</keyword>
<comment type="subcellular location">
    <subcellularLocation>
        <location evidence="2">Cell inner membrane</location>
        <topology evidence="2">Multi-pass membrane protein</topology>
    </subcellularLocation>
    <subcellularLocation>
        <location evidence="11">Cell membrane</location>
        <topology evidence="11">Multi-pass membrane protein</topology>
    </subcellularLocation>
</comment>
<feature type="transmembrane region" description="Helical" evidence="12">
    <location>
        <begin position="222"/>
        <end position="241"/>
    </location>
</feature>
<organism evidence="14">
    <name type="scientific">Leptospirillum ferriphilum</name>
    <dbReference type="NCBI Taxonomy" id="178606"/>
    <lineage>
        <taxon>Bacteria</taxon>
        <taxon>Pseudomonadati</taxon>
        <taxon>Nitrospirota</taxon>
        <taxon>Nitrospiria</taxon>
        <taxon>Nitrospirales</taxon>
        <taxon>Nitrospiraceae</taxon>
        <taxon>Leptospirillum</taxon>
    </lineage>
</organism>
<accession>A0A7C3QVI8</accession>
<reference evidence="14" key="1">
    <citation type="journal article" date="2020" name="mSystems">
        <title>Genome- and Community-Level Interaction Insights into Carbon Utilization and Element Cycling Functions of Hydrothermarchaeota in Hydrothermal Sediment.</title>
        <authorList>
            <person name="Zhou Z."/>
            <person name="Liu Y."/>
            <person name="Xu W."/>
            <person name="Pan J."/>
            <person name="Luo Z.H."/>
            <person name="Li M."/>
        </authorList>
    </citation>
    <scope>NUCLEOTIDE SEQUENCE [LARGE SCALE GENOMIC DNA]</scope>
    <source>
        <strain evidence="14">SpSt-902</strain>
    </source>
</reference>
<dbReference type="InterPro" id="IPR018076">
    <property type="entry name" value="T2SS_GspF_dom"/>
</dbReference>
<dbReference type="PROSITE" id="PS00874">
    <property type="entry name" value="T2SP_F"/>
    <property type="match status" value="1"/>
</dbReference>
<keyword evidence="9 12" id="KW-0472">Membrane</keyword>
<feature type="transmembrane region" description="Helical" evidence="12">
    <location>
        <begin position="372"/>
        <end position="393"/>
    </location>
</feature>
<feature type="domain" description="Type II secretion system protein GspF" evidence="13">
    <location>
        <begin position="68"/>
        <end position="191"/>
    </location>
</feature>
<proteinExistence type="inferred from homology"/>
<evidence type="ECO:0000256" key="9">
    <source>
        <dbReference type="ARBA" id="ARBA00023136"/>
    </source>
</evidence>
<keyword evidence="8 12" id="KW-1133">Transmembrane helix</keyword>
<comment type="similarity">
    <text evidence="3 11">Belongs to the GSP F family.</text>
</comment>
<dbReference type="AlphaFoldDB" id="A0A7C3QVI8"/>
<dbReference type="FunFam" id="1.20.81.30:FF:000001">
    <property type="entry name" value="Type II secretion system protein F"/>
    <property type="match status" value="2"/>
</dbReference>
<evidence type="ECO:0000256" key="10">
    <source>
        <dbReference type="ARBA" id="ARBA00030750"/>
    </source>
</evidence>
<evidence type="ECO:0000256" key="2">
    <source>
        <dbReference type="ARBA" id="ARBA00004429"/>
    </source>
</evidence>
<evidence type="ECO:0000313" key="14">
    <source>
        <dbReference type="EMBL" id="HFT94072.1"/>
    </source>
</evidence>
<evidence type="ECO:0000256" key="4">
    <source>
        <dbReference type="ARBA" id="ARBA00022448"/>
    </source>
</evidence>
<evidence type="ECO:0000259" key="13">
    <source>
        <dbReference type="Pfam" id="PF00482"/>
    </source>
</evidence>
<comment type="caution">
    <text evidence="14">The sequence shown here is derived from an EMBL/GenBank/DDBJ whole genome shotgun (WGS) entry which is preliminary data.</text>
</comment>
<evidence type="ECO:0000256" key="8">
    <source>
        <dbReference type="ARBA" id="ARBA00022989"/>
    </source>
</evidence>
<evidence type="ECO:0000256" key="5">
    <source>
        <dbReference type="ARBA" id="ARBA00022475"/>
    </source>
</evidence>
<dbReference type="EMBL" id="DTMM01000195">
    <property type="protein sequence ID" value="HFT94072.1"/>
    <property type="molecule type" value="Genomic_DNA"/>
</dbReference>
<dbReference type="Gene3D" id="1.20.81.30">
    <property type="entry name" value="Type II secretion system (T2SS), domain F"/>
    <property type="match status" value="2"/>
</dbReference>
<evidence type="ECO:0000256" key="1">
    <source>
        <dbReference type="ARBA" id="ARBA00002684"/>
    </source>
</evidence>
<feature type="domain" description="Type II secretion system protein GspF" evidence="13">
    <location>
        <begin position="271"/>
        <end position="391"/>
    </location>
</feature>
<gene>
    <name evidence="14" type="ORF">ENX03_09115</name>
</gene>
<sequence length="400" mass="43917">MPVYSYQGVQENGSRITGLVDADSPRTARQKLKTQGILPLTLTPREDAPAAQRTGGGRRAKSRDIALFTRQMAILIGSGIPVVDALGAILDQGLPDPMGSTIAAIREDVKEGQPLNRALSIHPRIFSDLYVNMIRAGEESGTLDVMLDRLSDFLEKQVETRRKVVGSLFYPLILMMVGILMVIFLLAVVMPRITSIFKGLNATLPLPTILLMGMSDWIRHEAVWILLGLVILAFFMARIIARNRQKIDLLILRIPRVGTLIAQDQVARFGRTLSVLLKGGVPLQRALEIGTTVLTNQALRSAAVQAREDVRNGESLGSALRRSPHVPKMAIHMIQTGERSGKLEELLLKMAEGYESEVSQTVSTLTSIIEPVMILFIGAIVLFMVLAVLLPIFEMSQAVE</sequence>
<dbReference type="GO" id="GO:0005886">
    <property type="term" value="C:plasma membrane"/>
    <property type="evidence" value="ECO:0007669"/>
    <property type="project" value="UniProtKB-SubCell"/>
</dbReference>
<protein>
    <recommendedName>
        <fullName evidence="10">General secretion pathway protein F</fullName>
    </recommendedName>
</protein>